<dbReference type="GO" id="GO:0003677">
    <property type="term" value="F:DNA binding"/>
    <property type="evidence" value="ECO:0007669"/>
    <property type="project" value="UniProtKB-KW"/>
</dbReference>
<dbReference type="Gene3D" id="3.40.190.10">
    <property type="entry name" value="Periplasmic binding protein-like II"/>
    <property type="match status" value="2"/>
</dbReference>
<evidence type="ECO:0000256" key="1">
    <source>
        <dbReference type="ARBA" id="ARBA00009437"/>
    </source>
</evidence>
<protein>
    <submittedName>
        <fullName evidence="6">DNA-binding transcriptional regulator, LysR family</fullName>
    </submittedName>
</protein>
<dbReference type="PANTHER" id="PTHR30346">
    <property type="entry name" value="TRANSCRIPTIONAL DUAL REGULATOR HCAR-RELATED"/>
    <property type="match status" value="1"/>
</dbReference>
<dbReference type="OrthoDB" id="8679465at2"/>
<dbReference type="GO" id="GO:0032993">
    <property type="term" value="C:protein-DNA complex"/>
    <property type="evidence" value="ECO:0007669"/>
    <property type="project" value="TreeGrafter"/>
</dbReference>
<dbReference type="InterPro" id="IPR036390">
    <property type="entry name" value="WH_DNA-bd_sf"/>
</dbReference>
<comment type="similarity">
    <text evidence="1">Belongs to the LysR transcriptional regulatory family.</text>
</comment>
<keyword evidence="3 6" id="KW-0238">DNA-binding</keyword>
<accession>A0A521BP85</accession>
<evidence type="ECO:0000313" key="7">
    <source>
        <dbReference type="Proteomes" id="UP000319555"/>
    </source>
</evidence>
<dbReference type="GO" id="GO:0003700">
    <property type="term" value="F:DNA-binding transcription factor activity"/>
    <property type="evidence" value="ECO:0007669"/>
    <property type="project" value="InterPro"/>
</dbReference>
<sequence>MIRFTLRQLSFFAETARCGGIAQAARNLNVSAAAISSAIDKLEDVTGLTLFDRFPARGMRLTRVGAAFLTDSEALLMQAGALGNRAAVMAEGKTGSIVIGTHYAIAQKIILPAVLAFRQSHPGIRIEVVEDDFPNLVAALDAGELDALVVFDQGFDPQRHHVEVLKELAPLVLLPASHPMAHADSVQLEQLTGLPYIAVSRSGPGPSYLDLLQAAGLDPEVPLTSQSRELVHAYVGKGLGFTLVGFPPEASRTIEGDAVVARPLAQDIGYFNVVIVQPRAIRQPEPVKAFLDACLIQV</sequence>
<dbReference type="InterPro" id="IPR005119">
    <property type="entry name" value="LysR_subst-bd"/>
</dbReference>
<evidence type="ECO:0000259" key="5">
    <source>
        <dbReference type="PROSITE" id="PS50931"/>
    </source>
</evidence>
<dbReference type="Pfam" id="PF03466">
    <property type="entry name" value="LysR_substrate"/>
    <property type="match status" value="1"/>
</dbReference>
<dbReference type="InterPro" id="IPR000847">
    <property type="entry name" value="LysR_HTH_N"/>
</dbReference>
<dbReference type="SUPFAM" id="SSF46785">
    <property type="entry name" value="Winged helix' DNA-binding domain"/>
    <property type="match status" value="1"/>
</dbReference>
<dbReference type="InterPro" id="IPR036388">
    <property type="entry name" value="WH-like_DNA-bd_sf"/>
</dbReference>
<keyword evidence="4" id="KW-0804">Transcription</keyword>
<dbReference type="PANTHER" id="PTHR30346:SF0">
    <property type="entry name" value="HCA OPERON TRANSCRIPTIONAL ACTIVATOR HCAR"/>
    <property type="match status" value="1"/>
</dbReference>
<evidence type="ECO:0000313" key="6">
    <source>
        <dbReference type="EMBL" id="SMO48909.1"/>
    </source>
</evidence>
<dbReference type="EMBL" id="FXTE01000001">
    <property type="protein sequence ID" value="SMO48909.1"/>
    <property type="molecule type" value="Genomic_DNA"/>
</dbReference>
<organism evidence="6 7">
    <name type="scientific">Ruegeria faecimaris</name>
    <dbReference type="NCBI Taxonomy" id="686389"/>
    <lineage>
        <taxon>Bacteria</taxon>
        <taxon>Pseudomonadati</taxon>
        <taxon>Pseudomonadota</taxon>
        <taxon>Alphaproteobacteria</taxon>
        <taxon>Rhodobacterales</taxon>
        <taxon>Roseobacteraceae</taxon>
        <taxon>Ruegeria</taxon>
    </lineage>
</organism>
<keyword evidence="2" id="KW-0805">Transcription regulation</keyword>
<reference evidence="6 7" key="1">
    <citation type="submission" date="2017-05" db="EMBL/GenBank/DDBJ databases">
        <authorList>
            <person name="Varghese N."/>
            <person name="Submissions S."/>
        </authorList>
    </citation>
    <scope>NUCLEOTIDE SEQUENCE [LARGE SCALE GENOMIC DNA]</scope>
    <source>
        <strain evidence="6 7">DSM 28009</strain>
    </source>
</reference>
<dbReference type="Gene3D" id="1.10.10.10">
    <property type="entry name" value="Winged helix-like DNA-binding domain superfamily/Winged helix DNA-binding domain"/>
    <property type="match status" value="1"/>
</dbReference>
<name>A0A521BP85_9RHOB</name>
<dbReference type="RefSeq" id="WP_142634628.1">
    <property type="nucleotide sequence ID" value="NZ_CANMDC010000001.1"/>
</dbReference>
<dbReference type="AlphaFoldDB" id="A0A521BP85"/>
<dbReference type="PROSITE" id="PS50931">
    <property type="entry name" value="HTH_LYSR"/>
    <property type="match status" value="1"/>
</dbReference>
<dbReference type="SUPFAM" id="SSF53850">
    <property type="entry name" value="Periplasmic binding protein-like II"/>
    <property type="match status" value="1"/>
</dbReference>
<evidence type="ECO:0000256" key="2">
    <source>
        <dbReference type="ARBA" id="ARBA00023015"/>
    </source>
</evidence>
<gene>
    <name evidence="6" type="ORF">SAMN06265380_1011018</name>
</gene>
<dbReference type="Pfam" id="PF00126">
    <property type="entry name" value="HTH_1"/>
    <property type="match status" value="1"/>
</dbReference>
<proteinExistence type="inferred from homology"/>
<evidence type="ECO:0000256" key="3">
    <source>
        <dbReference type="ARBA" id="ARBA00023125"/>
    </source>
</evidence>
<evidence type="ECO:0000256" key="4">
    <source>
        <dbReference type="ARBA" id="ARBA00023163"/>
    </source>
</evidence>
<keyword evidence="7" id="KW-1185">Reference proteome</keyword>
<feature type="domain" description="HTH lysR-type" evidence="5">
    <location>
        <begin position="4"/>
        <end position="62"/>
    </location>
</feature>
<dbReference type="Proteomes" id="UP000319555">
    <property type="component" value="Unassembled WGS sequence"/>
</dbReference>